<dbReference type="Pfam" id="PF00135">
    <property type="entry name" value="COesterase"/>
    <property type="match status" value="1"/>
</dbReference>
<comment type="caution">
    <text evidence="5">The sequence shown here is derived from an EMBL/GenBank/DDBJ whole genome shotgun (WGS) entry which is preliminary data.</text>
</comment>
<reference evidence="5 6" key="1">
    <citation type="journal article" date="2021" name="Elife">
        <title>Chloroplast acquisition without the gene transfer in kleptoplastic sea slugs, Plakobranchus ocellatus.</title>
        <authorList>
            <person name="Maeda T."/>
            <person name="Takahashi S."/>
            <person name="Yoshida T."/>
            <person name="Shimamura S."/>
            <person name="Takaki Y."/>
            <person name="Nagai Y."/>
            <person name="Toyoda A."/>
            <person name="Suzuki Y."/>
            <person name="Arimoto A."/>
            <person name="Ishii H."/>
            <person name="Satoh N."/>
            <person name="Nishiyama T."/>
            <person name="Hasebe M."/>
            <person name="Maruyama T."/>
            <person name="Minagawa J."/>
            <person name="Obokata J."/>
            <person name="Shigenobu S."/>
        </authorList>
    </citation>
    <scope>NUCLEOTIDE SEQUENCE [LARGE SCALE GENOMIC DNA]</scope>
</reference>
<dbReference type="GO" id="GO:0016787">
    <property type="term" value="F:hydrolase activity"/>
    <property type="evidence" value="ECO:0007669"/>
    <property type="project" value="UniProtKB-KW"/>
</dbReference>
<dbReference type="Proteomes" id="UP000762676">
    <property type="component" value="Unassembled WGS sequence"/>
</dbReference>
<evidence type="ECO:0000256" key="1">
    <source>
        <dbReference type="ARBA" id="ARBA00005964"/>
    </source>
</evidence>
<name>A0AAV4GV23_9GAST</name>
<evidence type="ECO:0000256" key="3">
    <source>
        <dbReference type="RuleBase" id="RU361235"/>
    </source>
</evidence>
<evidence type="ECO:0000256" key="2">
    <source>
        <dbReference type="ARBA" id="ARBA00022801"/>
    </source>
</evidence>
<keyword evidence="6" id="KW-1185">Reference proteome</keyword>
<dbReference type="SUPFAM" id="SSF53474">
    <property type="entry name" value="alpha/beta-Hydrolases"/>
    <property type="match status" value="1"/>
</dbReference>
<keyword evidence="2 3" id="KW-0378">Hydrolase</keyword>
<dbReference type="InterPro" id="IPR051093">
    <property type="entry name" value="Neuroligin/BSAL"/>
</dbReference>
<dbReference type="InterPro" id="IPR019826">
    <property type="entry name" value="Carboxylesterase_B_AS"/>
</dbReference>
<feature type="domain" description="Carboxylesterase type B" evidence="4">
    <location>
        <begin position="13"/>
        <end position="552"/>
    </location>
</feature>
<dbReference type="Gene3D" id="3.40.50.1820">
    <property type="entry name" value="alpha/beta hydrolase"/>
    <property type="match status" value="1"/>
</dbReference>
<protein>
    <recommendedName>
        <fullName evidence="3">Carboxylic ester hydrolase</fullName>
        <ecNumber evidence="3">3.1.1.-</ecNumber>
    </recommendedName>
</protein>
<dbReference type="PROSITE" id="PS00122">
    <property type="entry name" value="CARBOXYLESTERASE_B_1"/>
    <property type="match status" value="1"/>
</dbReference>
<evidence type="ECO:0000259" key="4">
    <source>
        <dbReference type="Pfam" id="PF00135"/>
    </source>
</evidence>
<gene>
    <name evidence="5" type="ORF">ElyMa_000781100</name>
</gene>
<accession>A0AAV4GV23</accession>
<organism evidence="5 6">
    <name type="scientific">Elysia marginata</name>
    <dbReference type="NCBI Taxonomy" id="1093978"/>
    <lineage>
        <taxon>Eukaryota</taxon>
        <taxon>Metazoa</taxon>
        <taxon>Spiralia</taxon>
        <taxon>Lophotrochozoa</taxon>
        <taxon>Mollusca</taxon>
        <taxon>Gastropoda</taxon>
        <taxon>Heterobranchia</taxon>
        <taxon>Euthyneura</taxon>
        <taxon>Panpulmonata</taxon>
        <taxon>Sacoglossa</taxon>
        <taxon>Placobranchoidea</taxon>
        <taxon>Plakobranchidae</taxon>
        <taxon>Elysia</taxon>
    </lineage>
</organism>
<dbReference type="PANTHER" id="PTHR43903">
    <property type="entry name" value="NEUROLIGIN"/>
    <property type="match status" value="1"/>
</dbReference>
<dbReference type="EMBL" id="BMAT01001602">
    <property type="protein sequence ID" value="GFR88936.1"/>
    <property type="molecule type" value="Genomic_DNA"/>
</dbReference>
<dbReference type="InterPro" id="IPR002018">
    <property type="entry name" value="CarbesteraseB"/>
</dbReference>
<evidence type="ECO:0000313" key="5">
    <source>
        <dbReference type="EMBL" id="GFR88936.1"/>
    </source>
</evidence>
<dbReference type="EC" id="3.1.1.-" evidence="3"/>
<dbReference type="AlphaFoldDB" id="A0AAV4GV23"/>
<comment type="similarity">
    <text evidence="1 3">Belongs to the type-B carboxylesterase/lipase family.</text>
</comment>
<evidence type="ECO:0000313" key="6">
    <source>
        <dbReference type="Proteomes" id="UP000762676"/>
    </source>
</evidence>
<proteinExistence type="inferred from homology"/>
<dbReference type="InterPro" id="IPR029058">
    <property type="entry name" value="AB_hydrolase_fold"/>
</dbReference>
<sequence>MHKSTIEDPGYVTVTTQYGDIRGKNYNISESHDLNIFLGIPYAQPPVGDLRLAPPEPVKPWRPDVHHATKHGAKCVQRTIRGDPVLEGVPFSEDCLFLDIYATREKKSPNEKQSVMLYVHPGGFYGGSGAKYNFTNLALKGVVVVSVSYRLDLFGFLSTQDDVIPGNFGLLDVALALDFVKLVISNFGGNPEEITLFGASAGAAVVSIFTLSPLTKGKFHKAIMQSGAALCPWAVFTPGRTVFAPADIALDLGRRLNCSLPATGSRANTSRDLLTCLRATPVDILVGESVAMQEGPYRSNIIFVPVSGDTLGVLPETPEQLLAKTAELVAIPTIVGYTTDDGTWLVADSENDGVTYTEFTHYVNAYITQFFPPSQRAEILQRVRAAYLPSNPADLAPAQLRAILSKITTDLTMAAFIVKQARLFSRAGDHVTNGAKPGTFVYQFDYRPSYSTAPLWHGVGHTDEKGFVLGLPPGPDPFSYPNTTLEDRYVAEIVTTMWADFAKFGDPTPQPFNWPEGLRWPRFGHAPHNQDLLLIDVEPMVKQFDRNQPVVAWTGSSGISTPVLSDFSPDS</sequence>